<evidence type="ECO:0000256" key="7">
    <source>
        <dbReference type="ARBA" id="ARBA00022723"/>
    </source>
</evidence>
<accession>A0A397G9C1</accession>
<dbReference type="FunFam" id="3.60.21.10:FF:000011">
    <property type="entry name" value="Double-strand break repair protein"/>
    <property type="match status" value="1"/>
</dbReference>
<dbReference type="GO" id="GO:0042138">
    <property type="term" value="P:meiotic DNA double-strand break formation"/>
    <property type="evidence" value="ECO:0007669"/>
    <property type="project" value="TreeGrafter"/>
</dbReference>
<comment type="function">
    <text evidence="16">Core component of the MRN complex, which plays a central role in double-strand break (DSB) repair, DNA recombination, maintenance of telomere integrity and meiosis. The MRN complex is involved in the repair of DNA double-strand breaks (DSBs) via homologous recombination (HR), an error-free mechanism which primarily occurs during S and G2 phases. The complex (1) mediates the end resection of damaged DNA, which generates proper single-stranded DNA, a key initial steps in HR, and is (2) required for the recruitment of other repair factors and efficient activation of ATM and ATR upon DNA damage. Within the MRN complex, MRE11 possesses both single-strand endonuclease activity and double-strand-specific 3'-5' exonuclease activity. MRE11 first endonucleolytically cleaves the 5' strand at DNA DSB ends to prevent non-homologous end joining (NHEJ) and licence HR. It then generates a single-stranded DNA gap via 3' to 5' exonucleolytic degradation, which is required for single-strand invasion and recombination.</text>
</comment>
<dbReference type="InterPro" id="IPR041796">
    <property type="entry name" value="Mre11_N"/>
</dbReference>
<dbReference type="Gene3D" id="3.30.110.110">
    <property type="entry name" value="Mre11, capping domain"/>
    <property type="match status" value="1"/>
</dbReference>
<dbReference type="GO" id="GO:0008296">
    <property type="term" value="F:3'-5'-DNA exonuclease activity"/>
    <property type="evidence" value="ECO:0007669"/>
    <property type="project" value="InterPro"/>
</dbReference>
<evidence type="ECO:0000256" key="15">
    <source>
        <dbReference type="ARBA" id="ARBA00023254"/>
    </source>
</evidence>
<evidence type="ECO:0000256" key="17">
    <source>
        <dbReference type="PIRSR" id="PIRSR000882-1"/>
    </source>
</evidence>
<dbReference type="PANTHER" id="PTHR10139">
    <property type="entry name" value="DOUBLE-STRAND BREAK REPAIR PROTEIN MRE11"/>
    <property type="match status" value="1"/>
</dbReference>
<keyword evidence="10 16" id="KW-0378">Hydrolase</keyword>
<keyword evidence="5" id="KW-0158">Chromosome</keyword>
<evidence type="ECO:0000256" key="10">
    <source>
        <dbReference type="ARBA" id="ARBA00022801"/>
    </source>
</evidence>
<evidence type="ECO:0000256" key="19">
    <source>
        <dbReference type="SAM" id="MobiDB-lite"/>
    </source>
</evidence>
<feature type="compositionally biased region" description="Basic and acidic residues" evidence="19">
    <location>
        <begin position="525"/>
        <end position="539"/>
    </location>
</feature>
<evidence type="ECO:0000256" key="16">
    <source>
        <dbReference type="PIRNR" id="PIRNR000882"/>
    </source>
</evidence>
<keyword evidence="12 16" id="KW-0234">DNA repair</keyword>
<comment type="cofactor">
    <cofactor evidence="1 16">
        <name>Mn(2+)</name>
        <dbReference type="ChEBI" id="CHEBI:29035"/>
    </cofactor>
</comment>
<evidence type="ECO:0000256" key="14">
    <source>
        <dbReference type="ARBA" id="ARBA00023242"/>
    </source>
</evidence>
<feature type="domain" description="Mre11 DNA-binding" evidence="20">
    <location>
        <begin position="294"/>
        <end position="454"/>
    </location>
</feature>
<dbReference type="Gene3D" id="3.60.21.10">
    <property type="match status" value="1"/>
</dbReference>
<dbReference type="GO" id="GO:0007095">
    <property type="term" value="P:mitotic G2 DNA damage checkpoint signaling"/>
    <property type="evidence" value="ECO:0007669"/>
    <property type="project" value="TreeGrafter"/>
</dbReference>
<evidence type="ECO:0000256" key="9">
    <source>
        <dbReference type="ARBA" id="ARBA00022763"/>
    </source>
</evidence>
<dbReference type="InterPro" id="IPR029052">
    <property type="entry name" value="Metallo-depent_PP-like"/>
</dbReference>
<dbReference type="SUPFAM" id="SSF56300">
    <property type="entry name" value="Metallo-dependent phosphatases"/>
    <property type="match status" value="1"/>
</dbReference>
<evidence type="ECO:0000256" key="11">
    <source>
        <dbReference type="ARBA" id="ARBA00022839"/>
    </source>
</evidence>
<dbReference type="Pfam" id="PF04152">
    <property type="entry name" value="Mre11_DNA_bind"/>
    <property type="match status" value="1"/>
</dbReference>
<dbReference type="SMART" id="SM01347">
    <property type="entry name" value="Mre11_DNA_bind"/>
    <property type="match status" value="1"/>
</dbReference>
<dbReference type="AlphaFoldDB" id="A0A397G9C1"/>
<dbReference type="InterPro" id="IPR038487">
    <property type="entry name" value="Mre11_capping_dom"/>
</dbReference>
<comment type="similarity">
    <text evidence="4 16 18">Belongs to the MRE11/RAD32 family.</text>
</comment>
<evidence type="ECO:0000256" key="12">
    <source>
        <dbReference type="ARBA" id="ARBA00023204"/>
    </source>
</evidence>
<dbReference type="InterPro" id="IPR007281">
    <property type="entry name" value="Mre11_DNA-bd"/>
</dbReference>
<evidence type="ECO:0000256" key="3">
    <source>
        <dbReference type="ARBA" id="ARBA00004286"/>
    </source>
</evidence>
<keyword evidence="13 16" id="KW-0464">Manganese</keyword>
<dbReference type="GO" id="GO:0006303">
    <property type="term" value="P:double-strand break repair via nonhomologous end joining"/>
    <property type="evidence" value="ECO:0007669"/>
    <property type="project" value="TreeGrafter"/>
</dbReference>
<dbReference type="GO" id="GO:0097552">
    <property type="term" value="P:mitochondrial double-strand break repair via homologous recombination"/>
    <property type="evidence" value="ECO:0007669"/>
    <property type="project" value="TreeGrafter"/>
</dbReference>
<proteinExistence type="inferred from homology"/>
<name>A0A397G9C1_9GLOM</name>
<evidence type="ECO:0000256" key="5">
    <source>
        <dbReference type="ARBA" id="ARBA00022454"/>
    </source>
</evidence>
<dbReference type="STRING" id="1348612.A0A397G9C1"/>
<feature type="compositionally biased region" description="Low complexity" evidence="19">
    <location>
        <begin position="584"/>
        <end position="606"/>
    </location>
</feature>
<dbReference type="InterPro" id="IPR003701">
    <property type="entry name" value="Mre11"/>
</dbReference>
<keyword evidence="9 16" id="KW-0227">DNA damage</keyword>
<feature type="region of interest" description="Disordered" evidence="19">
    <location>
        <begin position="525"/>
        <end position="606"/>
    </location>
</feature>
<dbReference type="Pfam" id="PF00149">
    <property type="entry name" value="Metallophos"/>
    <property type="match status" value="1"/>
</dbReference>
<comment type="caution">
    <text evidence="21">The sequence shown here is derived from an EMBL/GenBank/DDBJ whole genome shotgun (WGS) entry which is preliminary data.</text>
</comment>
<evidence type="ECO:0000256" key="8">
    <source>
        <dbReference type="ARBA" id="ARBA00022759"/>
    </source>
</evidence>
<evidence type="ECO:0000313" key="22">
    <source>
        <dbReference type="Proteomes" id="UP000266861"/>
    </source>
</evidence>
<keyword evidence="8 16" id="KW-0255">Endonuclease</keyword>
<dbReference type="GO" id="GO:0000724">
    <property type="term" value="P:double-strand break repair via homologous recombination"/>
    <property type="evidence" value="ECO:0007669"/>
    <property type="project" value="TreeGrafter"/>
</dbReference>
<dbReference type="EMBL" id="PQFF01000485">
    <property type="protein sequence ID" value="RHZ47612.1"/>
    <property type="molecule type" value="Genomic_DNA"/>
</dbReference>
<evidence type="ECO:0000313" key="21">
    <source>
        <dbReference type="EMBL" id="RHZ47612.1"/>
    </source>
</evidence>
<evidence type="ECO:0000256" key="1">
    <source>
        <dbReference type="ARBA" id="ARBA00001936"/>
    </source>
</evidence>
<feature type="compositionally biased region" description="Basic residues" evidence="19">
    <location>
        <begin position="547"/>
        <end position="573"/>
    </location>
</feature>
<dbReference type="Proteomes" id="UP000266861">
    <property type="component" value="Unassembled WGS sequence"/>
</dbReference>
<dbReference type="GO" id="GO:0000014">
    <property type="term" value="F:single-stranded DNA endodeoxyribonuclease activity"/>
    <property type="evidence" value="ECO:0007669"/>
    <property type="project" value="TreeGrafter"/>
</dbReference>
<evidence type="ECO:0000259" key="20">
    <source>
        <dbReference type="SMART" id="SM01347"/>
    </source>
</evidence>
<dbReference type="PANTHER" id="PTHR10139:SF1">
    <property type="entry name" value="DOUBLE-STRAND BREAK REPAIR PROTEIN MRE11"/>
    <property type="match status" value="1"/>
</dbReference>
<dbReference type="InterPro" id="IPR004843">
    <property type="entry name" value="Calcineurin-like_PHP"/>
</dbReference>
<keyword evidence="7" id="KW-0479">Metal-binding</keyword>
<reference evidence="21 22" key="1">
    <citation type="submission" date="2018-08" db="EMBL/GenBank/DDBJ databases">
        <title>Genome and evolution of the arbuscular mycorrhizal fungus Diversispora epigaea (formerly Glomus versiforme) and its bacterial endosymbionts.</title>
        <authorList>
            <person name="Sun X."/>
            <person name="Fei Z."/>
            <person name="Harrison M."/>
        </authorList>
    </citation>
    <scope>NUCLEOTIDE SEQUENCE [LARGE SCALE GENOMIC DNA]</scope>
    <source>
        <strain evidence="21 22">IT104</strain>
    </source>
</reference>
<feature type="active site" description="Proton donor" evidence="17">
    <location>
        <position position="128"/>
    </location>
</feature>
<feature type="compositionally biased region" description="Polar residues" evidence="19">
    <location>
        <begin position="674"/>
        <end position="685"/>
    </location>
</feature>
<sequence>MEFERMTRNDSEDCLSILVATDNHLGYLEKDPIRGNDSLNTFKEILEIAKDQNVDMVLLGGDLFHDNKPSRKTLFETMKLLRSYCFGSKECNIELVNDKSNARIENFDNFNDLIRRVSIPVFSIHGNHDDPSGEGNLCALDILSVSGLVNYFGKAKEIDNIIINPVQIKKDGIQLALYGLGNMRDERLHRMFDEKNVKINKIGSASNDWFNLMVLHQNRVPHGPKNYIPETFLPSFMDLIIWGHEHDCRIDYEYNSEQGFYISQPGSSIATSLIEGEVTPKHVAKLEIRGPKQFCLERIRLRTVRPFVIGEIALKDIPDISPEDTPAITSALNSKVEELIEEAKDNWLEINDEVDESKFPLPLIRLRVDYTGEFGVFNNRQFGQNFVNRVANNQEILLFHRKKNIRSGNKKTSSSEMDVPENISQAVVNDLISECLETLDILPENALGESITHYVDKDDQDAIEDFYDEVIDNVRKQLNKDLTIADDKVVAEQAHKQKMLFFQRYAEMNPDERYNERIRNIKEPRSLDDEFATDEDHHRVVTTSKGSRARGAKSTRGRGTRGRKKATTTRKKTINITDDDDFSFDSLRSTSTTNSTTSTSKRAAALRSTAKVTNILLDEDDLEDDFDNSRSTGRSLRNRKKEEDEDLDDMEIIPQKQSIRKRRVVDEIEGPPSKKSNTTQKSKVNLSRPIESRMNLNDDDDDDFFEDMSTRSTRNMRRNR</sequence>
<dbReference type="OrthoDB" id="30417at2759"/>
<evidence type="ECO:0000256" key="13">
    <source>
        <dbReference type="ARBA" id="ARBA00023211"/>
    </source>
</evidence>
<evidence type="ECO:0000256" key="18">
    <source>
        <dbReference type="RuleBase" id="RU003447"/>
    </source>
</evidence>
<gene>
    <name evidence="21" type="ORF">Glove_575g35</name>
</gene>
<protein>
    <recommendedName>
        <fullName evidence="16">Double-strand break repair protein</fullName>
    </recommendedName>
</protein>
<dbReference type="NCBIfam" id="TIGR00583">
    <property type="entry name" value="mre11"/>
    <property type="match status" value="1"/>
</dbReference>
<organism evidence="21 22">
    <name type="scientific">Diversispora epigaea</name>
    <dbReference type="NCBI Taxonomy" id="1348612"/>
    <lineage>
        <taxon>Eukaryota</taxon>
        <taxon>Fungi</taxon>
        <taxon>Fungi incertae sedis</taxon>
        <taxon>Mucoromycota</taxon>
        <taxon>Glomeromycotina</taxon>
        <taxon>Glomeromycetes</taxon>
        <taxon>Diversisporales</taxon>
        <taxon>Diversisporaceae</taxon>
        <taxon>Diversispora</taxon>
    </lineage>
</organism>
<evidence type="ECO:0000256" key="2">
    <source>
        <dbReference type="ARBA" id="ARBA00004123"/>
    </source>
</evidence>
<dbReference type="GO" id="GO:0030145">
    <property type="term" value="F:manganese ion binding"/>
    <property type="evidence" value="ECO:0007669"/>
    <property type="project" value="UniProtKB-UniRule"/>
</dbReference>
<feature type="compositionally biased region" description="Acidic residues" evidence="19">
    <location>
        <begin position="697"/>
        <end position="706"/>
    </location>
</feature>
<dbReference type="CDD" id="cd00840">
    <property type="entry name" value="MPP_Mre11_N"/>
    <property type="match status" value="1"/>
</dbReference>
<evidence type="ECO:0000256" key="6">
    <source>
        <dbReference type="ARBA" id="ARBA00022722"/>
    </source>
</evidence>
<keyword evidence="14 16" id="KW-0539">Nucleus</keyword>
<comment type="subcellular location">
    <subcellularLocation>
        <location evidence="3">Chromosome</location>
    </subcellularLocation>
    <subcellularLocation>
        <location evidence="2 16">Nucleus</location>
    </subcellularLocation>
</comment>
<evidence type="ECO:0000256" key="4">
    <source>
        <dbReference type="ARBA" id="ARBA00009028"/>
    </source>
</evidence>
<feature type="region of interest" description="Disordered" evidence="19">
    <location>
        <begin position="623"/>
        <end position="720"/>
    </location>
</feature>
<keyword evidence="15 16" id="KW-0469">Meiosis</keyword>
<dbReference type="GO" id="GO:0030870">
    <property type="term" value="C:Mre11 complex"/>
    <property type="evidence" value="ECO:0007669"/>
    <property type="project" value="UniProtKB-UniRule"/>
</dbReference>
<keyword evidence="11 16" id="KW-0269">Exonuclease</keyword>
<keyword evidence="6 16" id="KW-0540">Nuclease</keyword>
<dbReference type="GO" id="GO:0000723">
    <property type="term" value="P:telomere maintenance"/>
    <property type="evidence" value="ECO:0007669"/>
    <property type="project" value="TreeGrafter"/>
</dbReference>
<dbReference type="GO" id="GO:0031573">
    <property type="term" value="P:mitotic intra-S DNA damage checkpoint signaling"/>
    <property type="evidence" value="ECO:0007669"/>
    <property type="project" value="TreeGrafter"/>
</dbReference>
<dbReference type="GO" id="GO:0035861">
    <property type="term" value="C:site of double-strand break"/>
    <property type="evidence" value="ECO:0007669"/>
    <property type="project" value="TreeGrafter"/>
</dbReference>
<dbReference type="PIRSF" id="PIRSF000882">
    <property type="entry name" value="DSB_repair_MRE11"/>
    <property type="match status" value="1"/>
</dbReference>
<keyword evidence="22" id="KW-1185">Reference proteome</keyword>